<dbReference type="OrthoDB" id="7838374at2"/>
<feature type="domain" description="A-factor biosynthesis hotdog" evidence="1">
    <location>
        <begin position="488"/>
        <end position="599"/>
    </location>
</feature>
<name>A0A3N1D5M1_9ACTN</name>
<proteinExistence type="predicted"/>
<dbReference type="AlphaFoldDB" id="A0A3N1D5M1"/>
<sequence>MTGTTALAGASEAPAEAPEMTIGGEHAEPVPAALSALPGKRALFAVDSYFRDGWDDLMATAPDPWTLLDVHATVLLTPDAVAGRRLEAALDWLLAQDAVVVAAEALRLDRHSTRALWWYQWNVATREHRALTDLLATAGESLLLVARLPRAPIPATLRISQRKGSADPSRRERWQLRHLLAGLGEPVSGLVTFAHTADEPADLVREFGILLDGPDRRRVYADLVAGRDRETEARALIADLYRRTPADDLSRTAARERAELGTPAGPWDGVVLGGAAATPCLSDKAPLVTGVTTAQWEHLKAQPWRPLRFDRTLPYRLVHKAGPAGVLLTDQVAAPDGAVLLAGELPTAHRYLNDVPRSGSGLDLAPILELAGQSAYVLAHAHHGAPDDARFALRGLRAALVPGACAHRRVRIEATVTEARRDGLDLAFGFFGLDEGADGVPLATATLSFSWMSESAWQAERLEGRARHGLGAEIGVPDMSGTFPSARAVGRSHDDNVVLADPLWRPGTMTARVVVDPANPGLFDQPQDHVPGVALMEAARQAALWATSRHLALPAGQLAVIVLDSGHPGVGELDTALSCTARIVADRGGKVAVAVSFAQDGIEVCAVTAEVVRA</sequence>
<evidence type="ECO:0000313" key="3">
    <source>
        <dbReference type="Proteomes" id="UP000272400"/>
    </source>
</evidence>
<evidence type="ECO:0000259" key="1">
    <source>
        <dbReference type="Pfam" id="PF03756"/>
    </source>
</evidence>
<accession>A0A3N1D5M1</accession>
<dbReference type="RefSeq" id="WP_123668041.1">
    <property type="nucleotide sequence ID" value="NZ_RJKE01000001.1"/>
</dbReference>
<dbReference type="InterPro" id="IPR036850">
    <property type="entry name" value="NDK-like_dom_sf"/>
</dbReference>
<dbReference type="EMBL" id="RJKE01000001">
    <property type="protein sequence ID" value="ROO88855.1"/>
    <property type="molecule type" value="Genomic_DNA"/>
</dbReference>
<dbReference type="Pfam" id="PF03756">
    <property type="entry name" value="AfsA"/>
    <property type="match status" value="1"/>
</dbReference>
<comment type="caution">
    <text evidence="2">The sequence shown here is derived from an EMBL/GenBank/DDBJ whole genome shotgun (WGS) entry which is preliminary data.</text>
</comment>
<dbReference type="Proteomes" id="UP000272400">
    <property type="component" value="Unassembled WGS sequence"/>
</dbReference>
<gene>
    <name evidence="2" type="ORF">EDD29_6539</name>
</gene>
<evidence type="ECO:0000313" key="2">
    <source>
        <dbReference type="EMBL" id="ROO88855.1"/>
    </source>
</evidence>
<keyword evidence="3" id="KW-1185">Reference proteome</keyword>
<dbReference type="InterPro" id="IPR005509">
    <property type="entry name" value="AfsA_hotdog_dom"/>
</dbReference>
<organism evidence="2 3">
    <name type="scientific">Actinocorallia herbida</name>
    <dbReference type="NCBI Taxonomy" id="58109"/>
    <lineage>
        <taxon>Bacteria</taxon>
        <taxon>Bacillati</taxon>
        <taxon>Actinomycetota</taxon>
        <taxon>Actinomycetes</taxon>
        <taxon>Streptosporangiales</taxon>
        <taxon>Thermomonosporaceae</taxon>
        <taxon>Actinocorallia</taxon>
    </lineage>
</organism>
<reference evidence="2 3" key="1">
    <citation type="submission" date="2018-11" db="EMBL/GenBank/DDBJ databases">
        <title>Sequencing the genomes of 1000 actinobacteria strains.</title>
        <authorList>
            <person name="Klenk H.-P."/>
        </authorList>
    </citation>
    <scope>NUCLEOTIDE SEQUENCE [LARGE SCALE GENOMIC DNA]</scope>
    <source>
        <strain evidence="2 3">DSM 44254</strain>
    </source>
</reference>
<dbReference type="SUPFAM" id="SSF54919">
    <property type="entry name" value="Nucleoside diphosphate kinase, NDK"/>
    <property type="match status" value="1"/>
</dbReference>
<dbReference type="Gene3D" id="3.30.70.141">
    <property type="entry name" value="Nucleoside diphosphate kinase-like domain"/>
    <property type="match status" value="1"/>
</dbReference>
<protein>
    <submittedName>
        <fullName evidence="2">A-factor biosynthesis hotdog protein</fullName>
    </submittedName>
</protein>